<dbReference type="Pfam" id="PF07992">
    <property type="entry name" value="Pyr_redox_2"/>
    <property type="match status" value="1"/>
</dbReference>
<keyword evidence="3" id="KW-0285">Flavoprotein</keyword>
<evidence type="ECO:0000256" key="8">
    <source>
        <dbReference type="SAM" id="Coils"/>
    </source>
</evidence>
<proteinExistence type="inferred from homology"/>
<dbReference type="GO" id="GO:0050660">
    <property type="term" value="F:flavin adenine dinucleotide binding"/>
    <property type="evidence" value="ECO:0007669"/>
    <property type="project" value="InterPro"/>
</dbReference>
<keyword evidence="4" id="KW-0274">FAD</keyword>
<dbReference type="PANTHER" id="PTHR42737:SF2">
    <property type="entry name" value="GLUTATHIONE REDUCTASE"/>
    <property type="match status" value="1"/>
</dbReference>
<keyword evidence="8" id="KW-0175">Coiled coil</keyword>
<keyword evidence="11" id="KW-1185">Reference proteome</keyword>
<evidence type="ECO:0000313" key="10">
    <source>
        <dbReference type="EMBL" id="CAD8047850.1"/>
    </source>
</evidence>
<comment type="caution">
    <text evidence="10">The sequence shown here is derived from an EMBL/GenBank/DDBJ whole genome shotgun (WGS) entry which is preliminary data.</text>
</comment>
<dbReference type="GO" id="GO:0004362">
    <property type="term" value="F:glutathione-disulfide reductase (NADPH) activity"/>
    <property type="evidence" value="ECO:0007669"/>
    <property type="project" value="TreeGrafter"/>
</dbReference>
<feature type="domain" description="FAD/NAD(P)-binding" evidence="9">
    <location>
        <begin position="14"/>
        <end position="104"/>
    </location>
</feature>
<reference evidence="10" key="1">
    <citation type="submission" date="2021-01" db="EMBL/GenBank/DDBJ databases">
        <authorList>
            <consortium name="Genoscope - CEA"/>
            <person name="William W."/>
        </authorList>
    </citation>
    <scope>NUCLEOTIDE SEQUENCE</scope>
</reference>
<dbReference type="EMBL" id="CAJJDM010000009">
    <property type="protein sequence ID" value="CAD8047850.1"/>
    <property type="molecule type" value="Genomic_DNA"/>
</dbReference>
<evidence type="ECO:0000256" key="3">
    <source>
        <dbReference type="ARBA" id="ARBA00022630"/>
    </source>
</evidence>
<organism evidence="10 11">
    <name type="scientific">Paramecium primaurelia</name>
    <dbReference type="NCBI Taxonomy" id="5886"/>
    <lineage>
        <taxon>Eukaryota</taxon>
        <taxon>Sar</taxon>
        <taxon>Alveolata</taxon>
        <taxon>Ciliophora</taxon>
        <taxon>Intramacronucleata</taxon>
        <taxon>Oligohymenophorea</taxon>
        <taxon>Peniculida</taxon>
        <taxon>Parameciidae</taxon>
        <taxon>Paramecium</taxon>
    </lineage>
</organism>
<dbReference type="InterPro" id="IPR012999">
    <property type="entry name" value="Pyr_OxRdtase_I_AS"/>
</dbReference>
<protein>
    <recommendedName>
        <fullName evidence="9">FAD/NAD(P)-binding domain-containing protein</fullName>
    </recommendedName>
</protein>
<dbReference type="PROSITE" id="PS00076">
    <property type="entry name" value="PYRIDINE_REDOX_1"/>
    <property type="match status" value="1"/>
</dbReference>
<dbReference type="PANTHER" id="PTHR42737">
    <property type="entry name" value="GLUTATHIONE REDUCTASE"/>
    <property type="match status" value="1"/>
</dbReference>
<evidence type="ECO:0000313" key="11">
    <source>
        <dbReference type="Proteomes" id="UP000688137"/>
    </source>
</evidence>
<evidence type="ECO:0000256" key="6">
    <source>
        <dbReference type="ARBA" id="ARBA00023157"/>
    </source>
</evidence>
<dbReference type="GO" id="GO:0034599">
    <property type="term" value="P:cellular response to oxidative stress"/>
    <property type="evidence" value="ECO:0007669"/>
    <property type="project" value="TreeGrafter"/>
</dbReference>
<accession>A0A8S1K4P3</accession>
<dbReference type="Proteomes" id="UP000688137">
    <property type="component" value="Unassembled WGS sequence"/>
</dbReference>
<evidence type="ECO:0000256" key="5">
    <source>
        <dbReference type="ARBA" id="ARBA00023002"/>
    </source>
</evidence>
<evidence type="ECO:0000256" key="2">
    <source>
        <dbReference type="ARBA" id="ARBA00007532"/>
    </source>
</evidence>
<feature type="coiled-coil region" evidence="8">
    <location>
        <begin position="61"/>
        <end position="95"/>
    </location>
</feature>
<keyword evidence="7" id="KW-0676">Redox-active center</keyword>
<dbReference type="AlphaFoldDB" id="A0A8S1K4P3"/>
<keyword evidence="5" id="KW-0560">Oxidoreductase</keyword>
<evidence type="ECO:0000256" key="7">
    <source>
        <dbReference type="ARBA" id="ARBA00023284"/>
    </source>
</evidence>
<dbReference type="GO" id="GO:0006749">
    <property type="term" value="P:glutathione metabolic process"/>
    <property type="evidence" value="ECO:0007669"/>
    <property type="project" value="TreeGrafter"/>
</dbReference>
<comment type="cofactor">
    <cofactor evidence="1">
        <name>FAD</name>
        <dbReference type="ChEBI" id="CHEBI:57692"/>
    </cofactor>
</comment>
<dbReference type="GO" id="GO:0005829">
    <property type="term" value="C:cytosol"/>
    <property type="evidence" value="ECO:0007669"/>
    <property type="project" value="TreeGrafter"/>
</dbReference>
<evidence type="ECO:0000256" key="1">
    <source>
        <dbReference type="ARBA" id="ARBA00001974"/>
    </source>
</evidence>
<dbReference type="InterPro" id="IPR023753">
    <property type="entry name" value="FAD/NAD-binding_dom"/>
</dbReference>
<name>A0A8S1K4P3_PARPR</name>
<sequence length="162" mass="18590">MDVEQEYDLFIIEGSGGLACAKQAAKLSAKVALADLVKPSPLGIKWGLGGTCVNVGCIPKNQCILQLLQEYQDMIKQKQAQLEKMVENVNSHIRKLNFGYKNSIYIDKWQSITINQQKSLMQIQQNQQIIKDKLKQLELKIYQQLFEVNHHTQIIFQIFKIL</sequence>
<evidence type="ECO:0000256" key="4">
    <source>
        <dbReference type="ARBA" id="ARBA00022827"/>
    </source>
</evidence>
<keyword evidence="6" id="KW-1015">Disulfide bond</keyword>
<dbReference type="GO" id="GO:0005739">
    <property type="term" value="C:mitochondrion"/>
    <property type="evidence" value="ECO:0007669"/>
    <property type="project" value="TreeGrafter"/>
</dbReference>
<dbReference type="GO" id="GO:0045454">
    <property type="term" value="P:cell redox homeostasis"/>
    <property type="evidence" value="ECO:0007669"/>
    <property type="project" value="InterPro"/>
</dbReference>
<comment type="similarity">
    <text evidence="2">Belongs to the class-I pyridine nucleotide-disulfide oxidoreductase family.</text>
</comment>
<evidence type="ECO:0000259" key="9">
    <source>
        <dbReference type="Pfam" id="PF07992"/>
    </source>
</evidence>
<gene>
    <name evidence="10" type="ORF">PPRIM_AZ9-3.1.T0120162</name>
</gene>
<dbReference type="InterPro" id="IPR046952">
    <property type="entry name" value="GSHR/TRXR-like"/>
</dbReference>